<protein>
    <submittedName>
        <fullName evidence="2">Uncharacterized protein</fullName>
    </submittedName>
</protein>
<evidence type="ECO:0000313" key="3">
    <source>
        <dbReference type="Proteomes" id="UP000261245"/>
    </source>
</evidence>
<name>A0AA93BBH2_9BACT</name>
<dbReference type="AlphaFoldDB" id="A0AA93BBH2"/>
<feature type="transmembrane region" description="Helical" evidence="1">
    <location>
        <begin position="72"/>
        <end position="96"/>
    </location>
</feature>
<sequence>MGVSDYLLNFADVIQSISNMVTEVNSKNQLVERNFKRNEMLAEYFFGLSKMVCSGIGIGALSPLFTGEAMGVTNYVCMGCAVIAAACFAYAGNYLLKVELKKK</sequence>
<comment type="caution">
    <text evidence="2">The sequence shown here is derived from an EMBL/GenBank/DDBJ whole genome shotgun (WGS) entry which is preliminary data.</text>
</comment>
<proteinExistence type="predicted"/>
<evidence type="ECO:0000256" key="1">
    <source>
        <dbReference type="SAM" id="Phobius"/>
    </source>
</evidence>
<organism evidence="2 3">
    <name type="scientific">Segatella copri</name>
    <dbReference type="NCBI Taxonomy" id="165179"/>
    <lineage>
        <taxon>Bacteria</taxon>
        <taxon>Pseudomonadati</taxon>
        <taxon>Bacteroidota</taxon>
        <taxon>Bacteroidia</taxon>
        <taxon>Bacteroidales</taxon>
        <taxon>Prevotellaceae</taxon>
        <taxon>Segatella</taxon>
    </lineage>
</organism>
<feature type="transmembrane region" description="Helical" evidence="1">
    <location>
        <begin position="44"/>
        <end position="66"/>
    </location>
</feature>
<accession>A0AA93BBH2</accession>
<keyword evidence="1" id="KW-0472">Membrane</keyword>
<reference evidence="2 3" key="1">
    <citation type="submission" date="2018-08" db="EMBL/GenBank/DDBJ databases">
        <title>A genome reference for cultivated species of the human gut microbiota.</title>
        <authorList>
            <person name="Zou Y."/>
            <person name="Xue W."/>
            <person name="Luo G."/>
        </authorList>
    </citation>
    <scope>NUCLEOTIDE SEQUENCE [LARGE SCALE GENOMIC DNA]</scope>
    <source>
        <strain evidence="2 3">OM06-11</strain>
    </source>
</reference>
<keyword evidence="1" id="KW-0812">Transmembrane</keyword>
<keyword evidence="1" id="KW-1133">Transmembrane helix</keyword>
<dbReference type="Proteomes" id="UP000261245">
    <property type="component" value="Unassembled WGS sequence"/>
</dbReference>
<evidence type="ECO:0000313" key="2">
    <source>
        <dbReference type="EMBL" id="RGN05145.1"/>
    </source>
</evidence>
<dbReference type="EMBL" id="QSUC01000046">
    <property type="protein sequence ID" value="RGN05145.1"/>
    <property type="molecule type" value="Genomic_DNA"/>
</dbReference>
<gene>
    <name evidence="2" type="ORF">DXB80_12680</name>
</gene>